<feature type="chain" id="PRO_5005465412" description="Phosphate-selective porin O and P" evidence="1">
    <location>
        <begin position="23"/>
        <end position="450"/>
    </location>
</feature>
<accession>A0A0K1PC53</accession>
<dbReference type="InterPro" id="IPR023614">
    <property type="entry name" value="Porin_dom_sf"/>
</dbReference>
<dbReference type="Proteomes" id="UP000055590">
    <property type="component" value="Chromosome"/>
</dbReference>
<evidence type="ECO:0000313" key="2">
    <source>
        <dbReference type="EMBL" id="AKU91087.1"/>
    </source>
</evidence>
<name>A0A0K1PC53_9BACT</name>
<proteinExistence type="predicted"/>
<evidence type="ECO:0008006" key="4">
    <source>
        <dbReference type="Google" id="ProtNLM"/>
    </source>
</evidence>
<dbReference type="Gene3D" id="2.40.160.10">
    <property type="entry name" value="Porin"/>
    <property type="match status" value="1"/>
</dbReference>
<keyword evidence="1" id="KW-0732">Signal</keyword>
<dbReference type="OrthoDB" id="9768080at2"/>
<reference evidence="2 3" key="1">
    <citation type="submission" date="2015-08" db="EMBL/GenBank/DDBJ databases">
        <authorList>
            <person name="Babu N.S."/>
            <person name="Beckwith C.J."/>
            <person name="Beseler K.G."/>
            <person name="Brison A."/>
            <person name="Carone J.V."/>
            <person name="Caskin T.P."/>
            <person name="Diamond M."/>
            <person name="Durham M.E."/>
            <person name="Foxe J.M."/>
            <person name="Go M."/>
            <person name="Henderson B.A."/>
            <person name="Jones I.B."/>
            <person name="McGettigan J.A."/>
            <person name="Micheletti S.J."/>
            <person name="Nasrallah M.E."/>
            <person name="Ortiz D."/>
            <person name="Piller C.R."/>
            <person name="Privatt S.R."/>
            <person name="Schneider S.L."/>
            <person name="Sharp S."/>
            <person name="Smith T.C."/>
            <person name="Stanton J.D."/>
            <person name="Ullery H.E."/>
            <person name="Wilson R.J."/>
            <person name="Serrano M.G."/>
            <person name="Buck G."/>
            <person name="Lee V."/>
            <person name="Wang Y."/>
            <person name="Carvalho R."/>
            <person name="Voegtly L."/>
            <person name="Shi R."/>
            <person name="Duckworth R."/>
            <person name="Johnson A."/>
            <person name="Loviza R."/>
            <person name="Walstead R."/>
            <person name="Shah Z."/>
            <person name="Kiflezghi M."/>
            <person name="Wade K."/>
            <person name="Ball S.L."/>
            <person name="Bradley K.W."/>
            <person name="Asai D.J."/>
            <person name="Bowman C.A."/>
            <person name="Russell D.A."/>
            <person name="Pope W.H."/>
            <person name="Jacobs-Sera D."/>
            <person name="Hendrix R.W."/>
            <person name="Hatfull G.F."/>
        </authorList>
    </citation>
    <scope>NUCLEOTIDE SEQUENCE [LARGE SCALE GENOMIC DNA]</scope>
    <source>
        <strain evidence="2 3">DSM 27710</strain>
    </source>
</reference>
<dbReference type="SUPFAM" id="SSF56935">
    <property type="entry name" value="Porins"/>
    <property type="match status" value="1"/>
</dbReference>
<dbReference type="AlphaFoldDB" id="A0A0K1PC53"/>
<evidence type="ECO:0000256" key="1">
    <source>
        <dbReference type="SAM" id="SignalP"/>
    </source>
</evidence>
<organism evidence="2 3">
    <name type="scientific">Vulgatibacter incomptus</name>
    <dbReference type="NCBI Taxonomy" id="1391653"/>
    <lineage>
        <taxon>Bacteria</taxon>
        <taxon>Pseudomonadati</taxon>
        <taxon>Myxococcota</taxon>
        <taxon>Myxococcia</taxon>
        <taxon>Myxococcales</taxon>
        <taxon>Cystobacterineae</taxon>
        <taxon>Vulgatibacteraceae</taxon>
        <taxon>Vulgatibacter</taxon>
    </lineage>
</organism>
<dbReference type="EMBL" id="CP012332">
    <property type="protein sequence ID" value="AKU91087.1"/>
    <property type="molecule type" value="Genomic_DNA"/>
</dbReference>
<gene>
    <name evidence="2" type="ORF">AKJ08_1474</name>
</gene>
<evidence type="ECO:0000313" key="3">
    <source>
        <dbReference type="Proteomes" id="UP000055590"/>
    </source>
</evidence>
<feature type="signal peptide" evidence="1">
    <location>
        <begin position="1"/>
        <end position="22"/>
    </location>
</feature>
<keyword evidence="3" id="KW-1185">Reference proteome</keyword>
<dbReference type="STRING" id="1391653.AKJ08_1474"/>
<dbReference type="KEGG" id="vin:AKJ08_1474"/>
<dbReference type="RefSeq" id="WP_050725451.1">
    <property type="nucleotide sequence ID" value="NZ_CP012332.1"/>
</dbReference>
<sequence>MLLRSLITLGLILSFAPAPALAQNPAEAGGEGGVAARTSDEGPRLELDGLEEAAPATAAAPLHAPAESFSVRLDPGITLSDRAAAIIDRTTIGGYGEHDFVVPQQGTTTFVAHRYVVFIYSRISERISTATEVEFEFAGSPLKRDGVLSFGEVLLEFSVVDVMLTDWMTFRAGVILVPFGAYNLRHDAPAQELPERPIAYTTVVPTTWFESGAGFLGQFGLGEHSRLTYEIYAINGLDAKILDGQGFRAARGSNLEDNNNDKAIVGRVAYSPWLGLELGFSGYTGAYDRINNRVNMVNGDMFWRLGSLDLHGEAVWAFIDPGFVQGFRDGSPANTRDRVPTRMRGYYGQADYHFRIEPFFELLPEEWHDGYFTASVRYEEKDTDMEFVTAAGDAAKLTVGLNIRPVPAYALKQAFSLEQNGASGVQPHLWSSRFFPDSNWQYIASVAYLF</sequence>
<protein>
    <recommendedName>
        <fullName evidence="4">Phosphate-selective porin O and P</fullName>
    </recommendedName>
</protein>